<organism evidence="2">
    <name type="scientific">Cacopsylla melanoneura</name>
    <dbReference type="NCBI Taxonomy" id="428564"/>
    <lineage>
        <taxon>Eukaryota</taxon>
        <taxon>Metazoa</taxon>
        <taxon>Ecdysozoa</taxon>
        <taxon>Arthropoda</taxon>
        <taxon>Hexapoda</taxon>
        <taxon>Insecta</taxon>
        <taxon>Pterygota</taxon>
        <taxon>Neoptera</taxon>
        <taxon>Paraneoptera</taxon>
        <taxon>Hemiptera</taxon>
        <taxon>Sternorrhyncha</taxon>
        <taxon>Psylloidea</taxon>
        <taxon>Psyllidae</taxon>
        <taxon>Psyllinae</taxon>
        <taxon>Cacopsylla</taxon>
    </lineage>
</organism>
<keyword evidence="1" id="KW-0472">Membrane</keyword>
<accession>A0A8D9F5T6</accession>
<protein>
    <submittedName>
        <fullName evidence="2">Uncharacterized protein</fullName>
    </submittedName>
</protein>
<dbReference type="AlphaFoldDB" id="A0A8D9F5T6"/>
<name>A0A8D9F5T6_9HEMI</name>
<keyword evidence="1" id="KW-0812">Transmembrane</keyword>
<reference evidence="2" key="1">
    <citation type="submission" date="2021-05" db="EMBL/GenBank/DDBJ databases">
        <authorList>
            <person name="Alioto T."/>
            <person name="Alioto T."/>
            <person name="Gomez Garrido J."/>
        </authorList>
    </citation>
    <scope>NUCLEOTIDE SEQUENCE</scope>
</reference>
<proteinExistence type="predicted"/>
<keyword evidence="1" id="KW-1133">Transmembrane helix</keyword>
<evidence type="ECO:0000256" key="1">
    <source>
        <dbReference type="SAM" id="Phobius"/>
    </source>
</evidence>
<feature type="transmembrane region" description="Helical" evidence="1">
    <location>
        <begin position="39"/>
        <end position="59"/>
    </location>
</feature>
<dbReference type="EMBL" id="HBUF01602026">
    <property type="protein sequence ID" value="CAG6776355.1"/>
    <property type="molecule type" value="Transcribed_RNA"/>
</dbReference>
<evidence type="ECO:0000313" key="2">
    <source>
        <dbReference type="EMBL" id="CAG6776355.1"/>
    </source>
</evidence>
<sequence length="150" mass="18140">MYTYYIPFAPEQHDCERTASSRAHCKILPRWKALLHSMILEYVNIIFSSCSFHLFFFVLNGHLEKQFSTRDCVFQERRDHIYFHKISEDKLTNKSLEGNPSQRCAHCRLQPSVFQIKKKKKNTQPRLHRRSFRIKYPRTLYTVKCWLILK</sequence>